<dbReference type="InterPro" id="IPR036291">
    <property type="entry name" value="NAD(P)-bd_dom_sf"/>
</dbReference>
<evidence type="ECO:0000259" key="2">
    <source>
        <dbReference type="Pfam" id="PF00107"/>
    </source>
</evidence>
<dbReference type="SUPFAM" id="SSF51735">
    <property type="entry name" value="NAD(P)-binding Rossmann-fold domains"/>
    <property type="match status" value="1"/>
</dbReference>
<dbReference type="Proteomes" id="UP001055115">
    <property type="component" value="Unassembled WGS sequence"/>
</dbReference>
<feature type="domain" description="Alcohol dehydrogenase-like C-terminal" evidence="2">
    <location>
        <begin position="13"/>
        <end position="81"/>
    </location>
</feature>
<evidence type="ECO:0000313" key="4">
    <source>
        <dbReference type="Proteomes" id="UP001055115"/>
    </source>
</evidence>
<dbReference type="GeneID" id="73328499"/>
<organism evidence="3 4">
    <name type="scientific">Colletotrichum spaethianum</name>
    <dbReference type="NCBI Taxonomy" id="700344"/>
    <lineage>
        <taxon>Eukaryota</taxon>
        <taxon>Fungi</taxon>
        <taxon>Dikarya</taxon>
        <taxon>Ascomycota</taxon>
        <taxon>Pezizomycotina</taxon>
        <taxon>Sordariomycetes</taxon>
        <taxon>Hypocreomycetidae</taxon>
        <taxon>Glomerellales</taxon>
        <taxon>Glomerellaceae</taxon>
        <taxon>Colletotrichum</taxon>
        <taxon>Colletotrichum spaethianum species complex</taxon>
    </lineage>
</organism>
<evidence type="ECO:0000256" key="1">
    <source>
        <dbReference type="ARBA" id="ARBA00023002"/>
    </source>
</evidence>
<protein>
    <submittedName>
        <fullName evidence="3">Enoyl reductase LovC</fullName>
    </submittedName>
</protein>
<dbReference type="EMBL" id="BQXU01000019">
    <property type="protein sequence ID" value="GKT47516.1"/>
    <property type="molecule type" value="Genomic_DNA"/>
</dbReference>
<comment type="caution">
    <text evidence="3">The sequence shown here is derived from an EMBL/GenBank/DDBJ whole genome shotgun (WGS) entry which is preliminary data.</text>
</comment>
<evidence type="ECO:0000313" key="3">
    <source>
        <dbReference type="EMBL" id="GKT47516.1"/>
    </source>
</evidence>
<name>A0AA37P8C5_9PEZI</name>
<dbReference type="PANTHER" id="PTHR45348">
    <property type="entry name" value="HYPOTHETICAL OXIDOREDUCTASE (EUROFUNG)"/>
    <property type="match status" value="1"/>
</dbReference>
<dbReference type="Gene3D" id="3.40.50.720">
    <property type="entry name" value="NAD(P)-binding Rossmann-like Domain"/>
    <property type="match status" value="1"/>
</dbReference>
<sequence length="190" mass="20948">MGKHILVNGGSTAMGIFGIQYANLSGFRVLATSSPHNFNYLKSLGAEAVFDYKSPTVSADIRAYTNNELSLAWDCQSTEESTMMVGNAISTEGGIISNLLPVSGKMLQRTNPKARLEMTLYYSVFGERFSFLAPYDAIPEDHEFGRRFWELSRNLLEQGKLIPIRTIKNRGGSGLEGVLIGLKESKEGKQ</sequence>
<proteinExistence type="predicted"/>
<gene>
    <name evidence="3" type="ORF">ColSpa_07697</name>
</gene>
<keyword evidence="4" id="KW-1185">Reference proteome</keyword>
<dbReference type="RefSeq" id="XP_049129866.1">
    <property type="nucleotide sequence ID" value="XM_049273909.1"/>
</dbReference>
<dbReference type="InterPro" id="IPR047122">
    <property type="entry name" value="Trans-enoyl_RdTase-like"/>
</dbReference>
<dbReference type="AlphaFoldDB" id="A0AA37P8C5"/>
<dbReference type="PANTHER" id="PTHR45348:SF2">
    <property type="entry name" value="ZINC-TYPE ALCOHOL DEHYDROGENASE-LIKE PROTEIN C2E1P3.01"/>
    <property type="match status" value="1"/>
</dbReference>
<dbReference type="InterPro" id="IPR013149">
    <property type="entry name" value="ADH-like_C"/>
</dbReference>
<keyword evidence="1" id="KW-0560">Oxidoreductase</keyword>
<dbReference type="Pfam" id="PF00107">
    <property type="entry name" value="ADH_zinc_N"/>
    <property type="match status" value="1"/>
</dbReference>
<reference evidence="3 4" key="1">
    <citation type="submission" date="2022-03" db="EMBL/GenBank/DDBJ databases">
        <title>Genome data of Colletotrichum spp.</title>
        <authorList>
            <person name="Utami Y.D."/>
            <person name="Hiruma K."/>
        </authorList>
    </citation>
    <scope>NUCLEOTIDE SEQUENCE [LARGE SCALE GENOMIC DNA]</scope>
    <source>
        <strain evidence="3 4">MAFF 239500</strain>
    </source>
</reference>
<dbReference type="GO" id="GO:0016651">
    <property type="term" value="F:oxidoreductase activity, acting on NAD(P)H"/>
    <property type="evidence" value="ECO:0007669"/>
    <property type="project" value="InterPro"/>
</dbReference>
<accession>A0AA37P8C5</accession>